<accession>A0A4Y7NHD4</accession>
<evidence type="ECO:0000256" key="2">
    <source>
        <dbReference type="ARBA" id="ARBA00005619"/>
    </source>
</evidence>
<reference evidence="11" key="1">
    <citation type="submission" date="2018-08" db="EMBL/GenBank/DDBJ databases">
        <authorList>
            <person name="Cornetti L."/>
        </authorList>
    </citation>
    <scope>NUCLEOTIDE SEQUENCE</scope>
    <source>
        <strain evidence="11">CH-H-2</strain>
    </source>
</reference>
<dbReference type="Pfam" id="PF09439">
    <property type="entry name" value="SRPRB"/>
    <property type="match status" value="1"/>
</dbReference>
<evidence type="ECO:0000256" key="8">
    <source>
        <dbReference type="ARBA" id="ARBA00023134"/>
    </source>
</evidence>
<organism evidence="11">
    <name type="scientific">Megafenestra aurita</name>
    <dbReference type="NCBI Taxonomy" id="2291010"/>
    <lineage>
        <taxon>Eukaryota</taxon>
        <taxon>Metazoa</taxon>
        <taxon>Ecdysozoa</taxon>
        <taxon>Arthropoda</taxon>
        <taxon>Crustacea</taxon>
        <taxon>Branchiopoda</taxon>
        <taxon>Diplostraca</taxon>
        <taxon>Cladocera</taxon>
        <taxon>Anomopoda</taxon>
        <taxon>Daphniidae</taxon>
        <taxon>Megafenestra</taxon>
    </lineage>
</organism>
<dbReference type="GO" id="GO:0005794">
    <property type="term" value="C:Golgi apparatus"/>
    <property type="evidence" value="ECO:0007669"/>
    <property type="project" value="TreeGrafter"/>
</dbReference>
<comment type="subcellular location">
    <subcellularLocation>
        <location evidence="1">Endoplasmic reticulum membrane</location>
        <topology evidence="1">Single-pass membrane protein</topology>
    </subcellularLocation>
</comment>
<dbReference type="GO" id="GO:0034067">
    <property type="term" value="P:protein localization to Golgi apparatus"/>
    <property type="evidence" value="ECO:0007669"/>
    <property type="project" value="TreeGrafter"/>
</dbReference>
<evidence type="ECO:0000256" key="4">
    <source>
        <dbReference type="ARBA" id="ARBA00022692"/>
    </source>
</evidence>
<dbReference type="GO" id="GO:0006886">
    <property type="term" value="P:intracellular protein transport"/>
    <property type="evidence" value="ECO:0007669"/>
    <property type="project" value="TreeGrafter"/>
</dbReference>
<dbReference type="InterPro" id="IPR027417">
    <property type="entry name" value="P-loop_NTPase"/>
</dbReference>
<protein>
    <recommendedName>
        <fullName evidence="3">Signal recognition particle receptor subunit beta</fullName>
    </recommendedName>
</protein>
<evidence type="ECO:0000256" key="9">
    <source>
        <dbReference type="ARBA" id="ARBA00023136"/>
    </source>
</evidence>
<evidence type="ECO:0000256" key="10">
    <source>
        <dbReference type="ARBA" id="ARBA00023170"/>
    </source>
</evidence>
<keyword evidence="4" id="KW-0812">Transmembrane</keyword>
<proteinExistence type="evidence at transcript level"/>
<keyword evidence="8" id="KW-0342">GTP-binding</keyword>
<keyword evidence="6" id="KW-0256">Endoplasmic reticulum</keyword>
<gene>
    <name evidence="11" type="primary">EOG090X0C7N</name>
</gene>
<dbReference type="EMBL" id="LR022999">
    <property type="protein sequence ID" value="SVE92618.1"/>
    <property type="molecule type" value="mRNA"/>
</dbReference>
<evidence type="ECO:0000256" key="6">
    <source>
        <dbReference type="ARBA" id="ARBA00022824"/>
    </source>
</evidence>
<dbReference type="Gene3D" id="3.40.50.300">
    <property type="entry name" value="P-loop containing nucleotide triphosphate hydrolases"/>
    <property type="match status" value="1"/>
</dbReference>
<dbReference type="PANTHER" id="PTHR45909:SF1">
    <property type="entry name" value="ADP-RIBOSYLATION FACTOR-RELATED PROTEIN 1"/>
    <property type="match status" value="1"/>
</dbReference>
<keyword evidence="7" id="KW-1133">Transmembrane helix</keyword>
<keyword evidence="10" id="KW-0675">Receptor</keyword>
<dbReference type="CDD" id="cd04105">
    <property type="entry name" value="SR_beta"/>
    <property type="match status" value="1"/>
</dbReference>
<dbReference type="InterPro" id="IPR024156">
    <property type="entry name" value="Small_GTPase_ARF"/>
</dbReference>
<dbReference type="GO" id="GO:0043001">
    <property type="term" value="P:Golgi to plasma membrane protein transport"/>
    <property type="evidence" value="ECO:0007669"/>
    <property type="project" value="TreeGrafter"/>
</dbReference>
<comment type="similarity">
    <text evidence="2">Belongs to the SRP receptor beta subunit family.</text>
</comment>
<dbReference type="GO" id="GO:0003924">
    <property type="term" value="F:GTPase activity"/>
    <property type="evidence" value="ECO:0007669"/>
    <property type="project" value="TreeGrafter"/>
</dbReference>
<dbReference type="AlphaFoldDB" id="A0A4Y7NHD4"/>
<evidence type="ECO:0000256" key="3">
    <source>
        <dbReference type="ARBA" id="ARBA00020256"/>
    </source>
</evidence>
<dbReference type="PANTHER" id="PTHR45909">
    <property type="entry name" value="ADP-RIBOSYLATION FACTOR-RELATED PROTEIN 1"/>
    <property type="match status" value="1"/>
</dbReference>
<keyword evidence="5" id="KW-0547">Nucleotide-binding</keyword>
<dbReference type="InterPro" id="IPR019009">
    <property type="entry name" value="SRP_receptor_beta_su"/>
</dbReference>
<evidence type="ECO:0000313" key="11">
    <source>
        <dbReference type="EMBL" id="SVE92618.1"/>
    </source>
</evidence>
<evidence type="ECO:0000256" key="7">
    <source>
        <dbReference type="ARBA" id="ARBA00022989"/>
    </source>
</evidence>
<keyword evidence="9" id="KW-0472">Membrane</keyword>
<sequence length="274" mass="30836">MVNQSAIPHINQTAVDICPETPGDGHSTVVKGVTFPAMYAMLAEWAPPWERSKMAAFVFTAVFIFVWRKGRVSRRGICLVGLCESGKTLIFSQLIYRKAVESFTSMKENVGLLNIENKGALKVVDIPGHERVRQRFFDNYKSTARGIVFVLDSFTLTKDIRDVAEYLYTILSDQVVSSNHPQILVLCNKQDNALAKGPQVIQSMLEKEMNLLRNTKTNQLEAISEGSNRQSFFLGQEGKNFEFSDLPLRVEFAASNAQQVEEMDKLNKWLHAVA</sequence>
<name>A0A4Y7NHD4_9CRUS</name>
<evidence type="ECO:0000256" key="1">
    <source>
        <dbReference type="ARBA" id="ARBA00004389"/>
    </source>
</evidence>
<dbReference type="SUPFAM" id="SSF52540">
    <property type="entry name" value="P-loop containing nucleoside triphosphate hydrolases"/>
    <property type="match status" value="1"/>
</dbReference>
<dbReference type="GO" id="GO:0005789">
    <property type="term" value="C:endoplasmic reticulum membrane"/>
    <property type="evidence" value="ECO:0007669"/>
    <property type="project" value="UniProtKB-SubCell"/>
</dbReference>
<dbReference type="GO" id="GO:0005525">
    <property type="term" value="F:GTP binding"/>
    <property type="evidence" value="ECO:0007669"/>
    <property type="project" value="UniProtKB-KW"/>
</dbReference>
<evidence type="ECO:0000256" key="5">
    <source>
        <dbReference type="ARBA" id="ARBA00022741"/>
    </source>
</evidence>